<feature type="compositionally biased region" description="Polar residues" evidence="1">
    <location>
        <begin position="1"/>
        <end position="16"/>
    </location>
</feature>
<proteinExistence type="predicted"/>
<sequence length="285" mass="30627">MASTQCNRRPLASSSPACGRKAPRGSVRAAALPVDPDDQPGPSTSSTLANPTGSLAHLWPSVCWSRYHVQVLFVDRTDTVRARLAAGLFERCAEWNGYGRVLCPWTCGLAVGAPMSIEAVSKLTALMSGADALEILPRYFTRPAEAFELPDLDRYDLVMALDSGILAELRMAVMAEYGPGAERDYYLQKVCLLTTFSHYESESVLTRKGGFALLPSKLSALLKANKGGFKASQDVVDVPSPDLSGPDGAAQWAATVAALITATASLVKYCIDAYPENMPHWDPVD</sequence>
<evidence type="ECO:0000313" key="3">
    <source>
        <dbReference type="Proteomes" id="UP000612055"/>
    </source>
</evidence>
<gene>
    <name evidence="2" type="ORF">HYH03_008662</name>
</gene>
<protein>
    <submittedName>
        <fullName evidence="2">Uncharacterized protein</fullName>
    </submittedName>
</protein>
<evidence type="ECO:0000313" key="2">
    <source>
        <dbReference type="EMBL" id="KAG2492998.1"/>
    </source>
</evidence>
<accession>A0A835Y1L2</accession>
<feature type="region of interest" description="Disordered" evidence="1">
    <location>
        <begin position="1"/>
        <end position="25"/>
    </location>
</feature>
<dbReference type="Proteomes" id="UP000612055">
    <property type="component" value="Unassembled WGS sequence"/>
</dbReference>
<name>A0A835Y1L2_9CHLO</name>
<organism evidence="2 3">
    <name type="scientific">Edaphochlamys debaryana</name>
    <dbReference type="NCBI Taxonomy" id="47281"/>
    <lineage>
        <taxon>Eukaryota</taxon>
        <taxon>Viridiplantae</taxon>
        <taxon>Chlorophyta</taxon>
        <taxon>core chlorophytes</taxon>
        <taxon>Chlorophyceae</taxon>
        <taxon>CS clade</taxon>
        <taxon>Chlamydomonadales</taxon>
        <taxon>Chlamydomonadales incertae sedis</taxon>
        <taxon>Edaphochlamys</taxon>
    </lineage>
</organism>
<comment type="caution">
    <text evidence="2">The sequence shown here is derived from an EMBL/GenBank/DDBJ whole genome shotgun (WGS) entry which is preliminary data.</text>
</comment>
<dbReference type="EMBL" id="JAEHOE010000040">
    <property type="protein sequence ID" value="KAG2492998.1"/>
    <property type="molecule type" value="Genomic_DNA"/>
</dbReference>
<keyword evidence="3" id="KW-1185">Reference proteome</keyword>
<evidence type="ECO:0000256" key="1">
    <source>
        <dbReference type="SAM" id="MobiDB-lite"/>
    </source>
</evidence>
<dbReference type="AlphaFoldDB" id="A0A835Y1L2"/>
<reference evidence="2" key="1">
    <citation type="journal article" date="2020" name="bioRxiv">
        <title>Comparative genomics of Chlamydomonas.</title>
        <authorList>
            <person name="Craig R.J."/>
            <person name="Hasan A.R."/>
            <person name="Ness R.W."/>
            <person name="Keightley P.D."/>
        </authorList>
    </citation>
    <scope>NUCLEOTIDE SEQUENCE</scope>
    <source>
        <strain evidence="2">CCAP 11/70</strain>
    </source>
</reference>
<dbReference type="OrthoDB" id="507543at2759"/>